<proteinExistence type="inferred from homology"/>
<feature type="active site" description="Nucleophile" evidence="6">
    <location>
        <position position="109"/>
    </location>
</feature>
<evidence type="ECO:0000313" key="9">
    <source>
        <dbReference type="EMBL" id="QKK47906.1"/>
    </source>
</evidence>
<dbReference type="InterPro" id="IPR033135">
    <property type="entry name" value="ClpP_His_AS"/>
</dbReference>
<comment type="similarity">
    <text evidence="1 6 8">Belongs to the peptidase S14 family.</text>
</comment>
<dbReference type="SUPFAM" id="SSF52096">
    <property type="entry name" value="ClpP/crotonase"/>
    <property type="match status" value="1"/>
</dbReference>
<dbReference type="GO" id="GO:0006515">
    <property type="term" value="P:protein quality control for misfolded or incompletely synthesized proteins"/>
    <property type="evidence" value="ECO:0007669"/>
    <property type="project" value="TreeGrafter"/>
</dbReference>
<dbReference type="Pfam" id="PF00574">
    <property type="entry name" value="CLP_protease"/>
    <property type="match status" value="1"/>
</dbReference>
<dbReference type="PANTHER" id="PTHR10381">
    <property type="entry name" value="ATP-DEPENDENT CLP PROTEASE PROTEOLYTIC SUBUNIT"/>
    <property type="match status" value="1"/>
</dbReference>
<reference evidence="9" key="1">
    <citation type="submission" date="2019-03" db="EMBL/GenBank/DDBJ databases">
        <authorList>
            <person name="Rigault P."/>
            <person name="Hohmann N."/>
            <person name="Wolf E."/>
            <person name="Koch M."/>
        </authorList>
    </citation>
    <scope>NUCLEOTIDE SEQUENCE</scope>
</reference>
<dbReference type="CDD" id="cd07017">
    <property type="entry name" value="S14_ClpP_2"/>
    <property type="match status" value="1"/>
</dbReference>
<dbReference type="GO" id="GO:0009570">
    <property type="term" value="C:chloroplast stroma"/>
    <property type="evidence" value="ECO:0007669"/>
    <property type="project" value="UniProtKB-SubCell"/>
</dbReference>
<protein>
    <recommendedName>
        <fullName evidence="6 8">ATP-dependent Clp protease proteolytic subunit</fullName>
        <ecNumber evidence="6">3.4.21.92</ecNumber>
    </recommendedName>
    <alternativeName>
        <fullName evidence="6">Endopeptidase Clp</fullName>
    </alternativeName>
</protein>
<dbReference type="GO" id="GO:0009368">
    <property type="term" value="C:endopeptidase Clp complex"/>
    <property type="evidence" value="ECO:0007669"/>
    <property type="project" value="TreeGrafter"/>
</dbReference>
<keyword evidence="4 6" id="KW-0720">Serine protease</keyword>
<keyword evidence="3 6" id="KW-0378">Hydrolase</keyword>
<geneLocation type="chloroplast" evidence="9"/>
<dbReference type="AlphaFoldDB" id="A0A6M8ZA42"/>
<evidence type="ECO:0000256" key="1">
    <source>
        <dbReference type="ARBA" id="ARBA00007039"/>
    </source>
</evidence>
<dbReference type="PRINTS" id="PR00127">
    <property type="entry name" value="CLPPROTEASEP"/>
</dbReference>
<dbReference type="InterPro" id="IPR029045">
    <property type="entry name" value="ClpP/crotonase-like_dom_sf"/>
</dbReference>
<comment type="function">
    <text evidence="6">Cleaves peptides in various proteins in a process that requires ATP hydrolysis. Has a chymotrypsin-like activity. Plays a major role in the degradation of misfolded proteins.</text>
</comment>
<name>A0A6M8ZA42_9BRAS</name>
<evidence type="ECO:0000256" key="5">
    <source>
        <dbReference type="ARBA" id="ARBA00034021"/>
    </source>
</evidence>
<keyword evidence="9" id="KW-0150">Chloroplast</keyword>
<evidence type="ECO:0000256" key="6">
    <source>
        <dbReference type="HAMAP-Rule" id="MF_00444"/>
    </source>
</evidence>
<keyword evidence="2 6" id="KW-0645">Protease</keyword>
<dbReference type="InterPro" id="IPR001907">
    <property type="entry name" value="ClpP"/>
</dbReference>
<comment type="catalytic activity">
    <reaction evidence="5 6 7">
        <text>Hydrolysis of proteins to small peptides in the presence of ATP and magnesium. alpha-casein is the usual test substrate. In the absence of ATP, only oligopeptides shorter than five residues are hydrolyzed (such as succinyl-Leu-Tyr-|-NHMec, and Leu-Tyr-Leu-|-Tyr-Trp, in which cleavage of the -Tyr-|-Leu- and -Tyr-|-Trp bonds also occurs).</text>
        <dbReference type="EC" id="3.4.21.92"/>
    </reaction>
</comment>
<organism evidence="9">
    <name type="scientific">Parrya pinnatifida</name>
    <dbReference type="NCBI Taxonomy" id="744010"/>
    <lineage>
        <taxon>Eukaryota</taxon>
        <taxon>Viridiplantae</taxon>
        <taxon>Streptophyta</taxon>
        <taxon>Embryophyta</taxon>
        <taxon>Tracheophyta</taxon>
        <taxon>Spermatophyta</taxon>
        <taxon>Magnoliopsida</taxon>
        <taxon>eudicotyledons</taxon>
        <taxon>Gunneridae</taxon>
        <taxon>Pentapetalae</taxon>
        <taxon>rosids</taxon>
        <taxon>malvids</taxon>
        <taxon>Brassicales</taxon>
        <taxon>Brassicaceae</taxon>
        <taxon>Chorisporeae</taxon>
        <taxon>Parrya</taxon>
    </lineage>
</organism>
<comment type="subunit">
    <text evidence="6">Component of the chloroplastic Clp protease core complex.</text>
</comment>
<dbReference type="GO" id="GO:0004252">
    <property type="term" value="F:serine-type endopeptidase activity"/>
    <property type="evidence" value="ECO:0007669"/>
    <property type="project" value="UniProtKB-UniRule"/>
</dbReference>
<evidence type="ECO:0000256" key="2">
    <source>
        <dbReference type="ARBA" id="ARBA00022670"/>
    </source>
</evidence>
<evidence type="ECO:0000256" key="3">
    <source>
        <dbReference type="ARBA" id="ARBA00022801"/>
    </source>
</evidence>
<dbReference type="PROSITE" id="PS00382">
    <property type="entry name" value="CLP_PROTEASE_HIS"/>
    <property type="match status" value="1"/>
</dbReference>
<feature type="active site" evidence="6 7">
    <location>
        <position position="134"/>
    </location>
</feature>
<dbReference type="InterPro" id="IPR023562">
    <property type="entry name" value="ClpP/TepA"/>
</dbReference>
<dbReference type="HAMAP" id="MF_00444">
    <property type="entry name" value="ClpP"/>
    <property type="match status" value="1"/>
</dbReference>
<dbReference type="GO" id="GO:0051117">
    <property type="term" value="F:ATPase binding"/>
    <property type="evidence" value="ECO:0007669"/>
    <property type="project" value="TreeGrafter"/>
</dbReference>
<gene>
    <name evidence="6 9" type="primary">clpP</name>
</gene>
<dbReference type="PANTHER" id="PTHR10381:SF73">
    <property type="entry name" value="ATP-DEPENDENT CLP PROTEASE PROTEOLYTIC SUBUNIT"/>
    <property type="match status" value="1"/>
</dbReference>
<comment type="subcellular location">
    <subcellularLocation>
        <location evidence="6">Plastid</location>
        <location evidence="6">Chloroplast stroma</location>
    </subcellularLocation>
</comment>
<evidence type="ECO:0000256" key="4">
    <source>
        <dbReference type="ARBA" id="ARBA00022825"/>
    </source>
</evidence>
<accession>A0A6M8ZA42</accession>
<dbReference type="GO" id="GO:0004176">
    <property type="term" value="F:ATP-dependent peptidase activity"/>
    <property type="evidence" value="ECO:0007669"/>
    <property type="project" value="InterPro"/>
</dbReference>
<evidence type="ECO:0000256" key="7">
    <source>
        <dbReference type="PROSITE-ProRule" id="PRU10086"/>
    </source>
</evidence>
<sequence length="210" mass="23430">MPIGVPKVFFLLPEDQDDSDSDSDPDSWVDVYDRLYRERLLFLGQEAEPEVSNHIMGLMVVLSLADPIREFFLFINCPGGGVISGIGIFDTIQAVPQDVHTVCMGLAASVASFILVGGSETKRIAYPHSRVMMHQPASSFFELPLGEFIVDSDELLKIRETMVGVYVQRTGKPFWTISEDMERDVFLSPEEAQTHGIVDLIGFPNLSWNC</sequence>
<dbReference type="Gene3D" id="3.90.226.10">
    <property type="entry name" value="2-enoyl-CoA Hydratase, Chain A, domain 1"/>
    <property type="match status" value="1"/>
</dbReference>
<dbReference type="EMBL" id="MK637777">
    <property type="protein sequence ID" value="QKK47906.1"/>
    <property type="molecule type" value="Genomic_DNA"/>
</dbReference>
<keyword evidence="9" id="KW-0934">Plastid</keyword>
<evidence type="ECO:0000256" key="8">
    <source>
        <dbReference type="RuleBase" id="RU003567"/>
    </source>
</evidence>
<dbReference type="EC" id="3.4.21.92" evidence="6"/>